<dbReference type="GO" id="GO:0051301">
    <property type="term" value="P:cell division"/>
    <property type="evidence" value="ECO:0007669"/>
    <property type="project" value="UniProtKB-UniRule"/>
</dbReference>
<feature type="compositionally biased region" description="Low complexity" evidence="12">
    <location>
        <begin position="10"/>
        <end position="26"/>
    </location>
</feature>
<keyword evidence="3 10" id="KW-0132">Cell division</keyword>
<keyword evidence="8 10" id="KW-0131">Cell cycle</keyword>
<dbReference type="InterPro" id="IPR005550">
    <property type="entry name" value="Kinetochore_Ndc80"/>
</dbReference>
<feature type="region of interest" description="Disordered" evidence="12">
    <location>
        <begin position="604"/>
        <end position="637"/>
    </location>
</feature>
<keyword evidence="6 11" id="KW-0175">Coiled coil</keyword>
<name>A0AAD7XKB2_9STRA</name>
<dbReference type="PANTHER" id="PTHR10643">
    <property type="entry name" value="KINETOCHORE PROTEIN NDC80"/>
    <property type="match status" value="1"/>
</dbReference>
<evidence type="ECO:0000313" key="14">
    <source>
        <dbReference type="EMBL" id="KAJ8601304.1"/>
    </source>
</evidence>
<comment type="subcellular location">
    <subcellularLocation>
        <location evidence="10">Chromosome</location>
        <location evidence="10">Centromere</location>
        <location evidence="10">Kinetochore</location>
    </subcellularLocation>
    <subcellularLocation>
        <location evidence="10">Nucleus</location>
    </subcellularLocation>
</comment>
<keyword evidence="7 10" id="KW-0539">Nucleus</keyword>
<comment type="similarity">
    <text evidence="1 10">Belongs to the NDC80/HEC1 family.</text>
</comment>
<protein>
    <recommendedName>
        <fullName evidence="10">Kinetochore protein NDC80</fullName>
    </recommendedName>
</protein>
<feature type="domain" description="Kinetochore protein Ndc80 CH" evidence="13">
    <location>
        <begin position="49"/>
        <end position="175"/>
    </location>
</feature>
<evidence type="ECO:0000259" key="13">
    <source>
        <dbReference type="Pfam" id="PF03801"/>
    </source>
</evidence>
<evidence type="ECO:0000256" key="8">
    <source>
        <dbReference type="ARBA" id="ARBA00023306"/>
    </source>
</evidence>
<dbReference type="Proteomes" id="UP001230188">
    <property type="component" value="Unassembled WGS sequence"/>
</dbReference>
<proteinExistence type="inferred from homology"/>
<evidence type="ECO:0000256" key="1">
    <source>
        <dbReference type="ARBA" id="ARBA00007050"/>
    </source>
</evidence>
<evidence type="ECO:0000256" key="5">
    <source>
        <dbReference type="ARBA" id="ARBA00022838"/>
    </source>
</evidence>
<dbReference type="GO" id="GO:0005634">
    <property type="term" value="C:nucleus"/>
    <property type="evidence" value="ECO:0007669"/>
    <property type="project" value="UniProtKB-SubCell"/>
</dbReference>
<keyword evidence="9 10" id="KW-0137">Centromere</keyword>
<keyword evidence="2 10" id="KW-0158">Chromosome</keyword>
<dbReference type="EMBL" id="JAQMWT010000439">
    <property type="protein sequence ID" value="KAJ8601304.1"/>
    <property type="molecule type" value="Genomic_DNA"/>
</dbReference>
<evidence type="ECO:0000256" key="4">
    <source>
        <dbReference type="ARBA" id="ARBA00022776"/>
    </source>
</evidence>
<dbReference type="GO" id="GO:0051315">
    <property type="term" value="P:attachment of mitotic spindle microtubules to kinetochore"/>
    <property type="evidence" value="ECO:0007669"/>
    <property type="project" value="UniProtKB-UniRule"/>
</dbReference>
<evidence type="ECO:0000313" key="15">
    <source>
        <dbReference type="Proteomes" id="UP001230188"/>
    </source>
</evidence>
<reference evidence="14" key="1">
    <citation type="submission" date="2023-01" db="EMBL/GenBank/DDBJ databases">
        <title>Metagenome sequencing of chrysophaentin producing Chrysophaeum taylorii.</title>
        <authorList>
            <person name="Davison J."/>
            <person name="Bewley C."/>
        </authorList>
    </citation>
    <scope>NUCLEOTIDE SEQUENCE</scope>
    <source>
        <strain evidence="14">NIES-1699</strain>
    </source>
</reference>
<comment type="caution">
    <text evidence="14">The sequence shown here is derived from an EMBL/GenBank/DDBJ whole genome shotgun (WGS) entry which is preliminary data.</text>
</comment>
<evidence type="ECO:0000256" key="3">
    <source>
        <dbReference type="ARBA" id="ARBA00022618"/>
    </source>
</evidence>
<sequence length="656" mass="70996">MVRQQHQRASRVSSSATPRRATSSASWTVATPVTSSVKRWSLRSATGRRVPSTTTTSARKRTMSEPRPIGDKAFTRASLARLSGFLRDAGFAAPARSLQRPTSRDFEDVATFLFTRLDPTWKPAEHRKFEDDFVETFKALRYPFAISRTALAAVGTSHTWPPLLAALAWLVELVDASPVVPPRTEDHEGFYEHVGGAYALFLAGDDDACAELRGRLEAAFEARGKDAAREAEAAVARRDEARAATRRLREEASRLPERLERRAALRETKASLAARVEAARARVENADRSAAAAVARAAVARRHRDEVEAEARDAEDRRARVASDLAARRRLSDERDGLEAEVAAITARRASLAAATAGAASAVVGEIAEAAEAARAYERVATRLQLVPATAKNADGVDLSLVVETPVATDSLEVATAARAKAALVARRARDAVKPKLADLIESVRLRNLDVKRGLAEARRDLERAGLERDRTTDALATAAATLEAAEHKYARDLERTDRSKASAAHDARALRAEADDLVDRVDAARDRLDQRRAHLHGIESRTAADLASRATVVARVRADLACLADQCLILAEARAAAKNRLDTKIADTRARLHQDAAFVDRAHNTPKLLSLPPPAGGTHATPKESDDGGIPCLSPRETTTTTTTTMVLAEHAPIT</sequence>
<evidence type="ECO:0000256" key="9">
    <source>
        <dbReference type="ARBA" id="ARBA00023328"/>
    </source>
</evidence>
<dbReference type="Pfam" id="PF03801">
    <property type="entry name" value="Ndc80_HEC"/>
    <property type="match status" value="1"/>
</dbReference>
<evidence type="ECO:0000256" key="7">
    <source>
        <dbReference type="ARBA" id="ARBA00023242"/>
    </source>
</evidence>
<dbReference type="PANTHER" id="PTHR10643:SF2">
    <property type="entry name" value="KINETOCHORE PROTEIN NDC80 HOMOLOG"/>
    <property type="match status" value="1"/>
</dbReference>
<dbReference type="GO" id="GO:0031262">
    <property type="term" value="C:Ndc80 complex"/>
    <property type="evidence" value="ECO:0007669"/>
    <property type="project" value="UniProtKB-UniRule"/>
</dbReference>
<feature type="region of interest" description="Disordered" evidence="12">
    <location>
        <begin position="41"/>
        <end position="69"/>
    </location>
</feature>
<keyword evidence="4 10" id="KW-0498">Mitosis</keyword>
<evidence type="ECO:0000256" key="6">
    <source>
        <dbReference type="ARBA" id="ARBA00023054"/>
    </source>
</evidence>
<gene>
    <name evidence="14" type="ORF">CTAYLR_007225</name>
</gene>
<evidence type="ECO:0000256" key="10">
    <source>
        <dbReference type="RuleBase" id="RU368072"/>
    </source>
</evidence>
<accession>A0AAD7XKB2</accession>
<dbReference type="InterPro" id="IPR038273">
    <property type="entry name" value="Ndc80_sf"/>
</dbReference>
<dbReference type="AlphaFoldDB" id="A0AAD7XKB2"/>
<feature type="region of interest" description="Disordered" evidence="12">
    <location>
        <begin position="1"/>
        <end position="28"/>
    </location>
</feature>
<dbReference type="Gene3D" id="1.10.418.30">
    <property type="entry name" value="Ncd80 complex, Ncd80 subunit"/>
    <property type="match status" value="1"/>
</dbReference>
<comment type="subunit">
    <text evidence="10">Component of the NDC80 complex.</text>
</comment>
<feature type="coiled-coil region" evidence="11">
    <location>
        <begin position="231"/>
        <end position="348"/>
    </location>
</feature>
<dbReference type="InterPro" id="IPR055260">
    <property type="entry name" value="Ndc80_CH"/>
</dbReference>
<comment type="function">
    <text evidence="10">Acts as a component of the essential kinetochore-associated NDC80 complex, which is required for chromosome segregation and spindle checkpoint activity.</text>
</comment>
<keyword evidence="5 10" id="KW-0995">Kinetochore</keyword>
<keyword evidence="15" id="KW-1185">Reference proteome</keyword>
<evidence type="ECO:0000256" key="2">
    <source>
        <dbReference type="ARBA" id="ARBA00022454"/>
    </source>
</evidence>
<evidence type="ECO:0000256" key="12">
    <source>
        <dbReference type="SAM" id="MobiDB-lite"/>
    </source>
</evidence>
<organism evidence="14 15">
    <name type="scientific">Chrysophaeum taylorii</name>
    <dbReference type="NCBI Taxonomy" id="2483200"/>
    <lineage>
        <taxon>Eukaryota</taxon>
        <taxon>Sar</taxon>
        <taxon>Stramenopiles</taxon>
        <taxon>Ochrophyta</taxon>
        <taxon>Pelagophyceae</taxon>
        <taxon>Pelagomonadales</taxon>
        <taxon>Pelagomonadaceae</taxon>
        <taxon>Chrysophaeum</taxon>
    </lineage>
</organism>
<evidence type="ECO:0000256" key="11">
    <source>
        <dbReference type="SAM" id="Coils"/>
    </source>
</evidence>